<keyword evidence="3" id="KW-0456">Lyase</keyword>
<dbReference type="EC" id="4.2.1.75" evidence="3"/>
<dbReference type="EMBL" id="AOJE01000015">
    <property type="protein sequence ID" value="ELZ41798.1"/>
    <property type="molecule type" value="Genomic_DNA"/>
</dbReference>
<dbReference type="InterPro" id="IPR039793">
    <property type="entry name" value="UROS/Hem4"/>
</dbReference>
<comment type="caution">
    <text evidence="3">The sequence shown here is derived from an EMBL/GenBank/DDBJ whole genome shotgun (WGS) entry which is preliminary data.</text>
</comment>
<evidence type="ECO:0000313" key="4">
    <source>
        <dbReference type="Proteomes" id="UP000011514"/>
    </source>
</evidence>
<dbReference type="InterPro" id="IPR003754">
    <property type="entry name" value="4pyrrol_synth_uPrphyn_synth"/>
</dbReference>
<dbReference type="NCBIfam" id="NF004587">
    <property type="entry name" value="PRK05928.2-5"/>
    <property type="match status" value="1"/>
</dbReference>
<feature type="compositionally biased region" description="Acidic residues" evidence="1">
    <location>
        <begin position="1"/>
        <end position="15"/>
    </location>
</feature>
<dbReference type="STRING" id="1227484.C471_05446"/>
<keyword evidence="4" id="KW-1185">Reference proteome</keyword>
<dbReference type="Proteomes" id="UP000011514">
    <property type="component" value="Unassembled WGS sequence"/>
</dbReference>
<evidence type="ECO:0000313" key="3">
    <source>
        <dbReference type="EMBL" id="ELZ41798.1"/>
    </source>
</evidence>
<feature type="domain" description="Tetrapyrrole biosynthesis uroporphyrinogen III synthase" evidence="2">
    <location>
        <begin position="36"/>
        <end position="249"/>
    </location>
</feature>
<dbReference type="CDD" id="cd06578">
    <property type="entry name" value="HemD"/>
    <property type="match status" value="1"/>
</dbReference>
<dbReference type="PANTHER" id="PTHR40082:SF1">
    <property type="entry name" value="BLR5956 PROTEIN"/>
    <property type="match status" value="1"/>
</dbReference>
<dbReference type="Pfam" id="PF02602">
    <property type="entry name" value="HEM4"/>
    <property type="match status" value="1"/>
</dbReference>
<sequence length="268" mass="27159">MSDDAPATDEPDALDASDAPAVAVFRPADERIEDAESLLASLGADPVADPMLAVDPTGETPGDEPYVVLTSKTGVELAAEAGWEPGDATLVAIGPATADAARAAGWTVDLVPDEYTSAGLVAALEDRVDGERVEVARSDHGSDVLLTGLREAGATVTETVLYRLTRPEEAGESVVLAAAGELDAAAFTSSLTVTHFLDAAAERGVREAAIAGLNDAVVGAIGPPTAETAAEGGIDVDVVPDDADFDALARAVVDAADRDGEAGGERRD</sequence>
<dbReference type="AlphaFoldDB" id="M0E420"/>
<dbReference type="OrthoDB" id="15395at2157"/>
<protein>
    <submittedName>
        <fullName evidence="3">Uroporphyrinogen-III synthase</fullName>
        <ecNumber evidence="3">4.2.1.75</ecNumber>
    </submittedName>
</protein>
<dbReference type="SUPFAM" id="SSF69618">
    <property type="entry name" value="HemD-like"/>
    <property type="match status" value="1"/>
</dbReference>
<evidence type="ECO:0000256" key="1">
    <source>
        <dbReference type="SAM" id="MobiDB-lite"/>
    </source>
</evidence>
<accession>M0E420</accession>
<dbReference type="Gene3D" id="3.40.50.10090">
    <property type="match status" value="2"/>
</dbReference>
<organism evidence="3 4">
    <name type="scientific">Halorubrum saccharovorum DSM 1137</name>
    <dbReference type="NCBI Taxonomy" id="1227484"/>
    <lineage>
        <taxon>Archaea</taxon>
        <taxon>Methanobacteriati</taxon>
        <taxon>Methanobacteriota</taxon>
        <taxon>Stenosarchaea group</taxon>
        <taxon>Halobacteria</taxon>
        <taxon>Halobacteriales</taxon>
        <taxon>Haloferacaceae</taxon>
        <taxon>Halorubrum</taxon>
    </lineage>
</organism>
<dbReference type="GO" id="GO:0006780">
    <property type="term" value="P:uroporphyrinogen III biosynthetic process"/>
    <property type="evidence" value="ECO:0007669"/>
    <property type="project" value="InterPro"/>
</dbReference>
<proteinExistence type="predicted"/>
<dbReference type="InterPro" id="IPR036108">
    <property type="entry name" value="4pyrrol_syn_uPrphyn_synt_sf"/>
</dbReference>
<name>M0E420_9EURY</name>
<gene>
    <name evidence="3" type="primary">hemD</name>
    <name evidence="3" type="ORF">C471_05446</name>
</gene>
<dbReference type="PANTHER" id="PTHR40082">
    <property type="entry name" value="BLR5956 PROTEIN"/>
    <property type="match status" value="1"/>
</dbReference>
<evidence type="ECO:0000259" key="2">
    <source>
        <dbReference type="Pfam" id="PF02602"/>
    </source>
</evidence>
<dbReference type="PATRIC" id="fig|1227484.4.peg.1118"/>
<reference evidence="3 4" key="1">
    <citation type="journal article" date="2014" name="PLoS Genet.">
        <title>Phylogenetically driven sequencing of extremely halophilic archaea reveals strategies for static and dynamic osmo-response.</title>
        <authorList>
            <person name="Becker E.A."/>
            <person name="Seitzer P.M."/>
            <person name="Tritt A."/>
            <person name="Larsen D."/>
            <person name="Krusor M."/>
            <person name="Yao A.I."/>
            <person name="Wu D."/>
            <person name="Madern D."/>
            <person name="Eisen J.A."/>
            <person name="Darling A.E."/>
            <person name="Facciotti M.T."/>
        </authorList>
    </citation>
    <scope>NUCLEOTIDE SEQUENCE [LARGE SCALE GENOMIC DNA]</scope>
    <source>
        <strain evidence="3 4">DSM 1137</strain>
    </source>
</reference>
<dbReference type="eggNOG" id="arCOG02048">
    <property type="taxonomic scope" value="Archaea"/>
</dbReference>
<dbReference type="GO" id="GO:0004852">
    <property type="term" value="F:uroporphyrinogen-III synthase activity"/>
    <property type="evidence" value="ECO:0007669"/>
    <property type="project" value="UniProtKB-EC"/>
</dbReference>
<feature type="region of interest" description="Disordered" evidence="1">
    <location>
        <begin position="1"/>
        <end position="21"/>
    </location>
</feature>
<dbReference type="RefSeq" id="WP_004047044.1">
    <property type="nucleotide sequence ID" value="NZ_AOJE01000015.1"/>
</dbReference>